<gene>
    <name evidence="2" type="ORF">A2264_01110</name>
</gene>
<proteinExistence type="predicted"/>
<comment type="caution">
    <text evidence="2">The sequence shown here is derived from an EMBL/GenBank/DDBJ whole genome shotgun (WGS) entry which is preliminary data.</text>
</comment>
<sequence length="303" mass="30849">MSPAAASAASTVLPNPSLDFVDEIPGDGGFVAAFGIESDGNTVGDRLLVSGQVGDDRVEGECTKVLAEFLQVTALVGAGTLEAGDQIPEEHEVRVVPLTDVFDSGGDPDDALCAPVGGLQGDHDVIGGAERREADQGEAWGAVEDDVFVAVTDRVQAVRKREVEVGLLPEALVGEVVGGERRGGGEEVDRGKPRRADEGGGIGLGAWVEEGLDAGEGTLAGGEEALRDVALRVGVDDEKLLLAFLSHAGQEPGSVGLPHAALQVDDGDDGGGSGRGALHDRQDSTVGWSASTDSSAKGRASRG</sequence>
<dbReference type="AlphaFoldDB" id="A0A1F4W0M8"/>
<feature type="compositionally biased region" description="Polar residues" evidence="1">
    <location>
        <begin position="284"/>
        <end position="295"/>
    </location>
</feature>
<protein>
    <submittedName>
        <fullName evidence="2">Uncharacterized protein</fullName>
    </submittedName>
</protein>
<evidence type="ECO:0000256" key="1">
    <source>
        <dbReference type="SAM" id="MobiDB-lite"/>
    </source>
</evidence>
<feature type="region of interest" description="Disordered" evidence="1">
    <location>
        <begin position="252"/>
        <end position="303"/>
    </location>
</feature>
<reference evidence="2 3" key="1">
    <citation type="journal article" date="2016" name="Nat. Commun.">
        <title>Thousands of microbial genomes shed light on interconnected biogeochemical processes in an aquifer system.</title>
        <authorList>
            <person name="Anantharaman K."/>
            <person name="Brown C.T."/>
            <person name="Hug L.A."/>
            <person name="Sharon I."/>
            <person name="Castelle C.J."/>
            <person name="Probst A.J."/>
            <person name="Thomas B.C."/>
            <person name="Singh A."/>
            <person name="Wilkins M.J."/>
            <person name="Karaoz U."/>
            <person name="Brodie E.L."/>
            <person name="Williams K.H."/>
            <person name="Hubbard S.S."/>
            <person name="Banfield J.F."/>
        </authorList>
    </citation>
    <scope>NUCLEOTIDE SEQUENCE [LARGE SCALE GENOMIC DNA]</scope>
</reference>
<feature type="region of interest" description="Disordered" evidence="1">
    <location>
        <begin position="178"/>
        <end position="202"/>
    </location>
</feature>
<dbReference type="Proteomes" id="UP000176614">
    <property type="component" value="Unassembled WGS sequence"/>
</dbReference>
<accession>A0A1F4W0M8</accession>
<feature type="compositionally biased region" description="Basic and acidic residues" evidence="1">
    <location>
        <begin position="178"/>
        <end position="198"/>
    </location>
</feature>
<evidence type="ECO:0000313" key="2">
    <source>
        <dbReference type="EMBL" id="OGC62583.1"/>
    </source>
</evidence>
<dbReference type="EMBL" id="MEVT01000015">
    <property type="protein sequence ID" value="OGC62583.1"/>
    <property type="molecule type" value="Genomic_DNA"/>
</dbReference>
<evidence type="ECO:0000313" key="3">
    <source>
        <dbReference type="Proteomes" id="UP000176614"/>
    </source>
</evidence>
<organism evidence="2 3">
    <name type="scientific">candidate division WWE3 bacterium RIFOXYA2_FULL_46_9</name>
    <dbReference type="NCBI Taxonomy" id="1802636"/>
    <lineage>
        <taxon>Bacteria</taxon>
        <taxon>Katanobacteria</taxon>
    </lineage>
</organism>
<name>A0A1F4W0M8_UNCKA</name>
<dbReference type="AntiFam" id="ANF00187">
    <property type="entry name" value="Shadow ORF (opposite parA)"/>
</dbReference>